<dbReference type="Gene3D" id="3.40.50.300">
    <property type="entry name" value="P-loop containing nucleotide triphosphate hydrolases"/>
    <property type="match status" value="1"/>
</dbReference>
<proteinExistence type="predicted"/>
<keyword evidence="3" id="KW-0067">ATP-binding</keyword>
<dbReference type="EMBL" id="CAKKNE010000002">
    <property type="protein sequence ID" value="CAH0369697.1"/>
    <property type="molecule type" value="Genomic_DNA"/>
</dbReference>
<dbReference type="GO" id="GO:0006281">
    <property type="term" value="P:DNA repair"/>
    <property type="evidence" value="ECO:0007669"/>
    <property type="project" value="TreeGrafter"/>
</dbReference>
<evidence type="ECO:0000313" key="5">
    <source>
        <dbReference type="EMBL" id="CAH0369697.1"/>
    </source>
</evidence>
<dbReference type="InterPro" id="IPR000330">
    <property type="entry name" value="SNF2_N"/>
</dbReference>
<dbReference type="SMART" id="SM00487">
    <property type="entry name" value="DEXDc"/>
    <property type="match status" value="1"/>
</dbReference>
<protein>
    <recommendedName>
        <fullName evidence="4">Helicase ATP-binding domain-containing protein</fullName>
    </recommendedName>
</protein>
<dbReference type="GO" id="GO:0005634">
    <property type="term" value="C:nucleus"/>
    <property type="evidence" value="ECO:0007669"/>
    <property type="project" value="TreeGrafter"/>
</dbReference>
<dbReference type="InterPro" id="IPR027417">
    <property type="entry name" value="P-loop_NTPase"/>
</dbReference>
<dbReference type="InterPro" id="IPR050628">
    <property type="entry name" value="SNF2_RAD54_helicase_TF"/>
</dbReference>
<dbReference type="GO" id="GO:0008094">
    <property type="term" value="F:ATP-dependent activity, acting on DNA"/>
    <property type="evidence" value="ECO:0007669"/>
    <property type="project" value="TreeGrafter"/>
</dbReference>
<accession>A0A8J2WV83</accession>
<dbReference type="OrthoDB" id="448448at2759"/>
<evidence type="ECO:0000256" key="2">
    <source>
        <dbReference type="ARBA" id="ARBA00022801"/>
    </source>
</evidence>
<evidence type="ECO:0000259" key="4">
    <source>
        <dbReference type="SMART" id="SM00487"/>
    </source>
</evidence>
<evidence type="ECO:0000256" key="1">
    <source>
        <dbReference type="ARBA" id="ARBA00022741"/>
    </source>
</evidence>
<keyword evidence="1" id="KW-0547">Nucleotide-binding</keyword>
<evidence type="ECO:0000256" key="3">
    <source>
        <dbReference type="ARBA" id="ARBA00022840"/>
    </source>
</evidence>
<dbReference type="AlphaFoldDB" id="A0A8J2WV83"/>
<evidence type="ECO:0000313" key="6">
    <source>
        <dbReference type="Proteomes" id="UP000789595"/>
    </source>
</evidence>
<dbReference type="Gene3D" id="3.40.50.10810">
    <property type="entry name" value="Tandem AAA-ATPase domain"/>
    <property type="match status" value="2"/>
</dbReference>
<gene>
    <name evidence="5" type="ORF">PECAL_2P28290</name>
</gene>
<dbReference type="PANTHER" id="PTHR45626">
    <property type="entry name" value="TRANSCRIPTION TERMINATION FACTOR 2-RELATED"/>
    <property type="match status" value="1"/>
</dbReference>
<dbReference type="InterPro" id="IPR014001">
    <property type="entry name" value="Helicase_ATP-bd"/>
</dbReference>
<sequence>MEPARVAALRATKALFDDGVLDQQEYEAKKRELLHAPAQQSVTPPPAAPLVVRVPKPLRWRRSRRVATTEHGGKTLLLAFCKGRACLDNQASKFLAPHELRAVPCASKTIHTELQRVDYTFARGLVQTQPSAPWPHFPGLFRGKIVGGLFKHQLASLRAMRLLETHTRQFGKLRGGVLADAPGLGKTVTVLALILQTSGELPSSPEAFWDSTTIDESFAALIKSESELRRECLRGLRSVISYRDTWQRKSLPYNEADQLLHSSLPPFPFQSVSALEAHVRRGASRLRYATPAIRDDIKLDFAHAMALTRCRLDGKRRSALLGGEGKRALAERALKPTGGTLIVVPDALLEHWRAQIGRHVDLRRLAPSFGDGRSGDGCCFVYGWGCASRWHPDFQRGSRERHPRLPSASDLRRFLIVVVPFSVCRDAARQDQDFRRAAERRIYRHGNAQDAESSPLLQLRWLRLVVDEGHELVGGDGDLEQATSSFIAELFAERRWVVSGTPTTGDVDDPAIVRSHLYQLQKLLKWLRHPRYGLDADPRLDTREDAADDSERRKALFESEVMAPFCDQQSESARATLVALLRTVTVRHRKTDLKLPSPVYENYEVEVALRPGETPDDDSYQWRVDEALADFVCRTKANHRRPKIAVFSQRDGDLASVAEALYARLHGGIAEFDVQRLGHQASARELVRFQTDRREVRKCPRCWRENDVDRKSCHHALLEVLLLDDDELARRRGDALHANLPEAERINCGRRLLIEPERIVGLVATQTPTASPQVYADDWRAWTVGDELLITLDDGSFAPRKDAETWRDWGCRACVERAAREQFESADWFLGPLRPPHSIVEGAVRVRLLKWARCGQWHGPRWYRGPKLEAQKVLVEREDVPILCLTRQASHGLDLSFLTHVVLLEPIRDSALLEQVVSRAHRVGATQSVRVATLQAFVAGSKRPEKNYICDHCYKSFAIEAVADAHMLKCSRNPNATDVPAWRRFTMSAVFDELRPPAAT</sequence>
<keyword evidence="6" id="KW-1185">Reference proteome</keyword>
<dbReference type="InterPro" id="IPR038718">
    <property type="entry name" value="SNF2-like_sf"/>
</dbReference>
<keyword evidence="2" id="KW-0378">Hydrolase</keyword>
<dbReference type="PANTHER" id="PTHR45626:SF14">
    <property type="entry name" value="ATP-DEPENDENT DNA HELICASE (EUROFUNG)"/>
    <property type="match status" value="1"/>
</dbReference>
<name>A0A8J2WV83_9STRA</name>
<feature type="domain" description="Helicase ATP-binding" evidence="4">
    <location>
        <begin position="145"/>
        <end position="543"/>
    </location>
</feature>
<organism evidence="5 6">
    <name type="scientific">Pelagomonas calceolata</name>
    <dbReference type="NCBI Taxonomy" id="35677"/>
    <lineage>
        <taxon>Eukaryota</taxon>
        <taxon>Sar</taxon>
        <taxon>Stramenopiles</taxon>
        <taxon>Ochrophyta</taxon>
        <taxon>Pelagophyceae</taxon>
        <taxon>Pelagomonadales</taxon>
        <taxon>Pelagomonadaceae</taxon>
        <taxon>Pelagomonas</taxon>
    </lineage>
</organism>
<dbReference type="GO" id="GO:0005524">
    <property type="term" value="F:ATP binding"/>
    <property type="evidence" value="ECO:0007669"/>
    <property type="project" value="UniProtKB-KW"/>
</dbReference>
<dbReference type="GO" id="GO:0016787">
    <property type="term" value="F:hydrolase activity"/>
    <property type="evidence" value="ECO:0007669"/>
    <property type="project" value="UniProtKB-KW"/>
</dbReference>
<dbReference type="Proteomes" id="UP000789595">
    <property type="component" value="Unassembled WGS sequence"/>
</dbReference>
<reference evidence="5" key="1">
    <citation type="submission" date="2021-11" db="EMBL/GenBank/DDBJ databases">
        <authorList>
            <consortium name="Genoscope - CEA"/>
            <person name="William W."/>
        </authorList>
    </citation>
    <scope>NUCLEOTIDE SEQUENCE</scope>
</reference>
<dbReference type="Pfam" id="PF00176">
    <property type="entry name" value="SNF2-rel_dom"/>
    <property type="match status" value="1"/>
</dbReference>
<comment type="caution">
    <text evidence="5">The sequence shown here is derived from an EMBL/GenBank/DDBJ whole genome shotgun (WGS) entry which is preliminary data.</text>
</comment>
<dbReference type="SUPFAM" id="SSF52540">
    <property type="entry name" value="P-loop containing nucleoside triphosphate hydrolases"/>
    <property type="match status" value="2"/>
</dbReference>